<dbReference type="Pfam" id="PF00355">
    <property type="entry name" value="Rieske"/>
    <property type="match status" value="1"/>
</dbReference>
<dbReference type="PROSITE" id="PS51296">
    <property type="entry name" value="RIESKE"/>
    <property type="match status" value="1"/>
</dbReference>
<dbReference type="SUPFAM" id="SSF51971">
    <property type="entry name" value="Nucleotide-binding domain"/>
    <property type="match status" value="1"/>
</dbReference>
<evidence type="ECO:0000256" key="3">
    <source>
        <dbReference type="ARBA" id="ARBA00023004"/>
    </source>
</evidence>
<keyword evidence="3" id="KW-0408">Iron</keyword>
<dbReference type="PANTHER" id="PTHR13847:SF274">
    <property type="entry name" value="RIESKE 2FE-2S IRON-SULFUR PROTEIN YHFW-RELATED"/>
    <property type="match status" value="1"/>
</dbReference>
<dbReference type="SUPFAM" id="SSF50022">
    <property type="entry name" value="ISP domain"/>
    <property type="match status" value="1"/>
</dbReference>
<evidence type="ECO:0000313" key="8">
    <source>
        <dbReference type="Proteomes" id="UP000515679"/>
    </source>
</evidence>
<dbReference type="PRINTS" id="PR00162">
    <property type="entry name" value="RIESKE"/>
</dbReference>
<dbReference type="InterPro" id="IPR017941">
    <property type="entry name" value="Rieske_2Fe-2S"/>
</dbReference>
<dbReference type="InterPro" id="IPR038010">
    <property type="entry name" value="YhfW_C"/>
</dbReference>
<evidence type="ECO:0000259" key="6">
    <source>
        <dbReference type="PROSITE" id="PS51296"/>
    </source>
</evidence>
<dbReference type="Gene3D" id="3.50.50.60">
    <property type="entry name" value="FAD/NAD(P)-binding domain"/>
    <property type="match status" value="1"/>
</dbReference>
<dbReference type="Pfam" id="PF01266">
    <property type="entry name" value="DAO"/>
    <property type="match status" value="1"/>
</dbReference>
<evidence type="ECO:0000256" key="2">
    <source>
        <dbReference type="ARBA" id="ARBA00022723"/>
    </source>
</evidence>
<keyword evidence="2" id="KW-0479">Metal-binding</keyword>
<dbReference type="GO" id="GO:0005737">
    <property type="term" value="C:cytoplasm"/>
    <property type="evidence" value="ECO:0007669"/>
    <property type="project" value="TreeGrafter"/>
</dbReference>
<dbReference type="CDD" id="cd03477">
    <property type="entry name" value="Rieske_YhfW_C"/>
    <property type="match status" value="1"/>
</dbReference>
<evidence type="ECO:0000256" key="1">
    <source>
        <dbReference type="ARBA" id="ARBA00022714"/>
    </source>
</evidence>
<dbReference type="GO" id="GO:0016020">
    <property type="term" value="C:membrane"/>
    <property type="evidence" value="ECO:0007669"/>
    <property type="project" value="InterPro"/>
</dbReference>
<dbReference type="PANTHER" id="PTHR13847">
    <property type="entry name" value="SARCOSINE DEHYDROGENASE-RELATED"/>
    <property type="match status" value="1"/>
</dbReference>
<dbReference type="GO" id="GO:0046872">
    <property type="term" value="F:metal ion binding"/>
    <property type="evidence" value="ECO:0007669"/>
    <property type="project" value="UniProtKB-KW"/>
</dbReference>
<dbReference type="FunFam" id="2.102.10.10:FF:000014">
    <property type="entry name" value="Oxidoreductase, FAD dependent"/>
    <property type="match status" value="1"/>
</dbReference>
<sequence length="503" mass="55881">MQLPQFPQSYWTSSADIPEYPKLAKDIEADVVIVGAGITGITAGYLLSKEGKKVVILEAGRILHGTTGHTTAKVTAQHDIIYDELIQHFGEEKARLYYEANRDALDFIRKTVEEEGISCNLSDEDAYLYTQSDNEIAKLEKELRAYEKLGIEGKLTDRIDIPIGIKSALIMKSQARFDPVAYLTALNERLSRLGSQVYENTTVIKVEEGESPVVVTESGNRIVCRHVISASHFPFLDWKGFYFARLHAERSYVLGVRIGQPYNGGMYLGVDQPKRSIREVQSGNEPLILVGGEGHKAGQSACTINHYEALQSFAESVFDVKEIAYRWSTQDLVTLDKVPYVGQISAGATNIFVATGYRKWGMTNGTAAAHLLKNRVLEIEDRYRDVFDPSRLHADPDIKTFMKENVDVAKNLISGKLESVYRSPDSVANNEGALVRINGKRAGAYRDSEGTLHLVDTTCTHMGCETNWNDGDRTWDCPCHGSRFSYTGEVVEGPAKAPLGKIE</sequence>
<accession>A0A7G5C6H9</accession>
<evidence type="ECO:0000313" key="7">
    <source>
        <dbReference type="EMBL" id="QMV44813.1"/>
    </source>
</evidence>
<evidence type="ECO:0000256" key="5">
    <source>
        <dbReference type="ARBA" id="ARBA00023157"/>
    </source>
</evidence>
<keyword evidence="4" id="KW-0411">Iron-sulfur</keyword>
<feature type="domain" description="Rieske" evidence="6">
    <location>
        <begin position="419"/>
        <end position="503"/>
    </location>
</feature>
<dbReference type="EMBL" id="CP041969">
    <property type="protein sequence ID" value="QMV44813.1"/>
    <property type="molecule type" value="Genomic_DNA"/>
</dbReference>
<proteinExistence type="predicted"/>
<dbReference type="AlphaFoldDB" id="A0A7G5C6H9"/>
<dbReference type="GO" id="GO:0051537">
    <property type="term" value="F:2 iron, 2 sulfur cluster binding"/>
    <property type="evidence" value="ECO:0007669"/>
    <property type="project" value="UniProtKB-KW"/>
</dbReference>
<reference evidence="7 8" key="1">
    <citation type="submission" date="2019-07" db="EMBL/GenBank/DDBJ databases">
        <authorList>
            <person name="Kim J.K."/>
            <person name="Cheong H.-M."/>
            <person name="Choi Y."/>
            <person name="Hwang K.J."/>
            <person name="Lee S."/>
            <person name="Choi C."/>
        </authorList>
    </citation>
    <scope>NUCLEOTIDE SEQUENCE [LARGE SCALE GENOMIC DNA]</scope>
    <source>
        <strain evidence="7 8">KS 22</strain>
    </source>
</reference>
<keyword evidence="8" id="KW-1185">Reference proteome</keyword>
<dbReference type="InterPro" id="IPR006076">
    <property type="entry name" value="FAD-dep_OxRdtase"/>
</dbReference>
<gene>
    <name evidence="7" type="ORF">FPL14_00465</name>
</gene>
<dbReference type="GO" id="GO:0016705">
    <property type="term" value="F:oxidoreductase activity, acting on paired donors, with incorporation or reduction of molecular oxygen"/>
    <property type="evidence" value="ECO:0007669"/>
    <property type="project" value="UniProtKB-ARBA"/>
</dbReference>
<dbReference type="InterPro" id="IPR036188">
    <property type="entry name" value="FAD/NAD-bd_sf"/>
</dbReference>
<name>A0A7G5C6H9_9BACL</name>
<organism evidence="7 8">
    <name type="scientific">Cohnella cholangitidis</name>
    <dbReference type="NCBI Taxonomy" id="2598458"/>
    <lineage>
        <taxon>Bacteria</taxon>
        <taxon>Bacillati</taxon>
        <taxon>Bacillota</taxon>
        <taxon>Bacilli</taxon>
        <taxon>Bacillales</taxon>
        <taxon>Paenibacillaceae</taxon>
        <taxon>Cohnella</taxon>
    </lineage>
</organism>
<dbReference type="InterPro" id="IPR005805">
    <property type="entry name" value="Rieske_Fe-S_prot_C"/>
</dbReference>
<dbReference type="GO" id="GO:0004497">
    <property type="term" value="F:monooxygenase activity"/>
    <property type="evidence" value="ECO:0007669"/>
    <property type="project" value="UniProtKB-ARBA"/>
</dbReference>
<dbReference type="InterPro" id="IPR036922">
    <property type="entry name" value="Rieske_2Fe-2S_sf"/>
</dbReference>
<keyword evidence="5" id="KW-1015">Disulfide bond</keyword>
<evidence type="ECO:0000256" key="4">
    <source>
        <dbReference type="ARBA" id="ARBA00023014"/>
    </source>
</evidence>
<dbReference type="Gene3D" id="2.102.10.10">
    <property type="entry name" value="Rieske [2Fe-2S] iron-sulphur domain"/>
    <property type="match status" value="1"/>
</dbReference>
<dbReference type="Gene3D" id="3.30.9.10">
    <property type="entry name" value="D-Amino Acid Oxidase, subunit A, domain 2"/>
    <property type="match status" value="1"/>
</dbReference>
<dbReference type="Proteomes" id="UP000515679">
    <property type="component" value="Chromosome"/>
</dbReference>
<dbReference type="KEGG" id="cchl:FPL14_00465"/>
<keyword evidence="1" id="KW-0001">2Fe-2S</keyword>
<protein>
    <submittedName>
        <fullName evidence="7">FAD-dependent oxidoreductase</fullName>
    </submittedName>
</protein>